<dbReference type="PATRIC" id="fig|1193502.14.peg.1466"/>
<keyword evidence="8" id="KW-0347">Helicase</keyword>
<keyword evidence="2 6" id="KW-0227">DNA damage</keyword>
<keyword evidence="3 6" id="KW-0238">DNA-binding</keyword>
<keyword evidence="4 6" id="KW-0233">DNA recombination</keyword>
<dbReference type="SUPFAM" id="SSF50249">
    <property type="entry name" value="Nucleic acid-binding proteins"/>
    <property type="match status" value="1"/>
</dbReference>
<dbReference type="Pfam" id="PF14520">
    <property type="entry name" value="HHH_5"/>
    <property type="match status" value="1"/>
</dbReference>
<evidence type="ECO:0000313" key="9">
    <source>
        <dbReference type="Proteomes" id="UP000094609"/>
    </source>
</evidence>
<dbReference type="InterPro" id="IPR011114">
    <property type="entry name" value="RuvA_C"/>
</dbReference>
<keyword evidence="8" id="KW-0547">Nucleotide-binding</keyword>
<comment type="similarity">
    <text evidence="6">Belongs to the RuvA family.</text>
</comment>
<comment type="function">
    <text evidence="6">The RuvA-RuvB-RuvC complex processes Holliday junction (HJ) DNA during genetic recombination and DNA repair, while the RuvA-RuvB complex plays an important role in the rescue of blocked DNA replication forks via replication fork reversal (RFR). RuvA specifically binds to HJ cruciform DNA, conferring on it an open structure. The RuvB hexamer acts as an ATP-dependent pump, pulling dsDNA into and through the RuvAB complex. HJ branch migration allows RuvC to scan DNA until it finds its consensus sequence, where it cleaves and resolves the cruciform DNA.</text>
</comment>
<dbReference type="Gene3D" id="1.10.150.20">
    <property type="entry name" value="5' to 3' exonuclease, C-terminal subdomain"/>
    <property type="match status" value="1"/>
</dbReference>
<dbReference type="Gene3D" id="1.10.8.10">
    <property type="entry name" value="DNA helicase RuvA subunit, C-terminal domain"/>
    <property type="match status" value="1"/>
</dbReference>
<evidence type="ECO:0000256" key="5">
    <source>
        <dbReference type="ARBA" id="ARBA00023204"/>
    </source>
</evidence>
<dbReference type="STRING" id="1193502.SHALO_1447"/>
<evidence type="ECO:0000256" key="4">
    <source>
        <dbReference type="ARBA" id="ARBA00023172"/>
    </source>
</evidence>
<dbReference type="HAMAP" id="MF_00031">
    <property type="entry name" value="DNA_HJ_migration_RuvA"/>
    <property type="match status" value="1"/>
</dbReference>
<dbReference type="GO" id="GO:0009378">
    <property type="term" value="F:four-way junction helicase activity"/>
    <property type="evidence" value="ECO:0007669"/>
    <property type="project" value="InterPro"/>
</dbReference>
<proteinExistence type="inferred from homology"/>
<keyword evidence="5 6" id="KW-0234">DNA repair</keyword>
<dbReference type="InterPro" id="IPR012340">
    <property type="entry name" value="NA-bd_OB-fold"/>
</dbReference>
<dbReference type="Pfam" id="PF01330">
    <property type="entry name" value="RuvA_N"/>
    <property type="match status" value="1"/>
</dbReference>
<dbReference type="AlphaFoldDB" id="A0A1D7TJP2"/>
<dbReference type="SUPFAM" id="SSF47781">
    <property type="entry name" value="RuvA domain 2-like"/>
    <property type="match status" value="1"/>
</dbReference>
<keyword evidence="1 6" id="KW-0963">Cytoplasm</keyword>
<dbReference type="NCBIfam" id="TIGR00084">
    <property type="entry name" value="ruvA"/>
    <property type="match status" value="1"/>
</dbReference>
<comment type="domain">
    <text evidence="6">Has three domains with a flexible linker between the domains II and III and assumes an 'L' shape. Domain III is highly mobile and contacts RuvB.</text>
</comment>
<evidence type="ECO:0000256" key="2">
    <source>
        <dbReference type="ARBA" id="ARBA00022763"/>
    </source>
</evidence>
<dbReference type="SMART" id="SM00278">
    <property type="entry name" value="HhH1"/>
    <property type="match status" value="2"/>
</dbReference>
<evidence type="ECO:0000313" key="8">
    <source>
        <dbReference type="EMBL" id="AOO65222.1"/>
    </source>
</evidence>
<comment type="caution">
    <text evidence="6">Lacks conserved residue(s) required for the propagation of feature annotation.</text>
</comment>
<evidence type="ECO:0000256" key="3">
    <source>
        <dbReference type="ARBA" id="ARBA00023125"/>
    </source>
</evidence>
<dbReference type="InterPro" id="IPR010994">
    <property type="entry name" value="RuvA_2-like"/>
</dbReference>
<dbReference type="SUPFAM" id="SSF46929">
    <property type="entry name" value="DNA helicase RuvA subunit, C-terminal domain"/>
    <property type="match status" value="1"/>
</dbReference>
<dbReference type="EMBL" id="CP017111">
    <property type="protein sequence ID" value="AOO65222.1"/>
    <property type="molecule type" value="Genomic_DNA"/>
</dbReference>
<reference evidence="9" key="1">
    <citation type="submission" date="2016-08" db="EMBL/GenBank/DDBJ databases">
        <title>Complete genome sequence of the organohalide-respiring Epsilonproteobacterium Sulfurospirillum halorespirans.</title>
        <authorList>
            <person name="Goris T."/>
            <person name="Zimmermann J."/>
            <person name="Schenz B."/>
            <person name="Lemos M."/>
            <person name="Hackermueller J."/>
            <person name="Diekert G."/>
        </authorList>
    </citation>
    <scope>NUCLEOTIDE SEQUENCE [LARGE SCALE GENOMIC DNA]</scope>
    <source>
        <strain>DSM 13726</strain>
        <strain evidence="9">PCE-M2</strain>
    </source>
</reference>
<comment type="subcellular location">
    <subcellularLocation>
        <location evidence="6">Cytoplasm</location>
    </subcellularLocation>
</comment>
<evidence type="ECO:0000256" key="6">
    <source>
        <dbReference type="HAMAP-Rule" id="MF_00031"/>
    </source>
</evidence>
<keyword evidence="8" id="KW-0378">Hydrolase</keyword>
<accession>A0A1D7TJP2</accession>
<dbReference type="GO" id="GO:0005737">
    <property type="term" value="C:cytoplasm"/>
    <property type="evidence" value="ECO:0007669"/>
    <property type="project" value="UniProtKB-SubCell"/>
</dbReference>
<dbReference type="InterPro" id="IPR000085">
    <property type="entry name" value="RuvA"/>
</dbReference>
<dbReference type="Gene3D" id="2.40.50.140">
    <property type="entry name" value="Nucleic acid-binding proteins"/>
    <property type="match status" value="1"/>
</dbReference>
<dbReference type="KEGG" id="shal:SHALO_1447"/>
<evidence type="ECO:0000259" key="7">
    <source>
        <dbReference type="SMART" id="SM00278"/>
    </source>
</evidence>
<dbReference type="GO" id="GO:0009379">
    <property type="term" value="C:Holliday junction helicase complex"/>
    <property type="evidence" value="ECO:0007669"/>
    <property type="project" value="InterPro"/>
</dbReference>
<gene>
    <name evidence="6" type="primary">ruvA</name>
    <name evidence="8" type="ORF">SHALO_1447</name>
</gene>
<feature type="region of interest" description="Domain III" evidence="6">
    <location>
        <begin position="146"/>
        <end position="185"/>
    </location>
</feature>
<name>A0A1D7TJP2_9BACT</name>
<organism evidence="8 9">
    <name type="scientific">Sulfurospirillum halorespirans DSM 13726</name>
    <dbReference type="NCBI Taxonomy" id="1193502"/>
    <lineage>
        <taxon>Bacteria</taxon>
        <taxon>Pseudomonadati</taxon>
        <taxon>Campylobacterota</taxon>
        <taxon>Epsilonproteobacteria</taxon>
        <taxon>Campylobacterales</taxon>
        <taxon>Sulfurospirillaceae</taxon>
        <taxon>Sulfurospirillum</taxon>
    </lineage>
</organism>
<dbReference type="GO" id="GO:0006310">
    <property type="term" value="P:DNA recombination"/>
    <property type="evidence" value="ECO:0007669"/>
    <property type="project" value="UniProtKB-UniRule"/>
</dbReference>
<evidence type="ECO:0000256" key="1">
    <source>
        <dbReference type="ARBA" id="ARBA00022490"/>
    </source>
</evidence>
<dbReference type="CDD" id="cd14332">
    <property type="entry name" value="UBA_RuvA_C"/>
    <property type="match status" value="1"/>
</dbReference>
<dbReference type="GO" id="GO:0000400">
    <property type="term" value="F:four-way junction DNA binding"/>
    <property type="evidence" value="ECO:0007669"/>
    <property type="project" value="UniProtKB-UniRule"/>
</dbReference>
<dbReference type="InterPro" id="IPR013849">
    <property type="entry name" value="DNA_helicase_Holl-junc_RuvA_I"/>
</dbReference>
<dbReference type="Pfam" id="PF07499">
    <property type="entry name" value="RuvA_C"/>
    <property type="match status" value="1"/>
</dbReference>
<feature type="domain" description="Helix-hairpin-helix DNA-binding motif class 1" evidence="7">
    <location>
        <begin position="107"/>
        <end position="126"/>
    </location>
</feature>
<dbReference type="GO" id="GO:0048476">
    <property type="term" value="C:Holliday junction resolvase complex"/>
    <property type="evidence" value="ECO:0007669"/>
    <property type="project" value="UniProtKB-UniRule"/>
</dbReference>
<keyword evidence="8" id="KW-0067">ATP-binding</keyword>
<dbReference type="Proteomes" id="UP000094609">
    <property type="component" value="Chromosome"/>
</dbReference>
<comment type="subunit">
    <text evidence="6">Homotetramer. Forms an RuvA(8)-RuvB(12)-Holliday junction (HJ) complex. HJ DNA is sandwiched between 2 RuvA tetramers; dsDNA enters through RuvA and exits via RuvB. An RuvB hexamer assembles on each DNA strand where it exits the tetramer. Each RuvB hexamer is contacted by two RuvA subunits (via domain III) on 2 adjacent RuvB subunits; this complex drives branch migration. In the full resolvosome a probable DNA-RuvA(4)-RuvB(12)-RuvC(2) complex forms which resolves the HJ.</text>
</comment>
<dbReference type="GO" id="GO:0006281">
    <property type="term" value="P:DNA repair"/>
    <property type="evidence" value="ECO:0007669"/>
    <property type="project" value="UniProtKB-UniRule"/>
</dbReference>
<keyword evidence="9" id="KW-1185">Reference proteome</keyword>
<sequence>MIVGIEGHVVKKEVTFVHIKTASGLTYKVFVSLVCIGKITTDVIALHVSQIIREDQHSLYGFIDENEKKVFDTLIKLNGIGPSTALAVCSTLSPDDFAQALVSQNVQAFQKVPGIGPKSAKRILVELSDFSLQLNYDDHSSGSMIEASLALESLGFKKEMIKKVLSTCQGVDTQTLIKEALRKLS</sequence>
<dbReference type="RefSeq" id="WP_025344612.1">
    <property type="nucleotide sequence ID" value="NZ_CP017111.1"/>
</dbReference>
<dbReference type="GO" id="GO:0005524">
    <property type="term" value="F:ATP binding"/>
    <property type="evidence" value="ECO:0007669"/>
    <property type="project" value="InterPro"/>
</dbReference>
<protein>
    <recommendedName>
        <fullName evidence="6">Holliday junction branch migration complex subunit RuvA</fullName>
    </recommendedName>
</protein>
<feature type="domain" description="Helix-hairpin-helix DNA-binding motif class 1" evidence="7">
    <location>
        <begin position="72"/>
        <end position="91"/>
    </location>
</feature>
<dbReference type="InterPro" id="IPR003583">
    <property type="entry name" value="Hlx-hairpin-Hlx_DNA-bd_motif"/>
</dbReference>
<dbReference type="InterPro" id="IPR036267">
    <property type="entry name" value="RuvA_C_sf"/>
</dbReference>